<proteinExistence type="predicted"/>
<evidence type="ECO:0000313" key="2">
    <source>
        <dbReference type="Proteomes" id="UP000838756"/>
    </source>
</evidence>
<dbReference type="EMBL" id="CAKXAJ010025186">
    <property type="protein sequence ID" value="CAH2236156.1"/>
    <property type="molecule type" value="Genomic_DNA"/>
</dbReference>
<dbReference type="OrthoDB" id="10617062at2759"/>
<dbReference type="Proteomes" id="UP000838756">
    <property type="component" value="Unassembled WGS sequence"/>
</dbReference>
<organism evidence="1 2">
    <name type="scientific">Pararge aegeria aegeria</name>
    <dbReference type="NCBI Taxonomy" id="348720"/>
    <lineage>
        <taxon>Eukaryota</taxon>
        <taxon>Metazoa</taxon>
        <taxon>Ecdysozoa</taxon>
        <taxon>Arthropoda</taxon>
        <taxon>Hexapoda</taxon>
        <taxon>Insecta</taxon>
        <taxon>Pterygota</taxon>
        <taxon>Neoptera</taxon>
        <taxon>Endopterygota</taxon>
        <taxon>Lepidoptera</taxon>
        <taxon>Glossata</taxon>
        <taxon>Ditrysia</taxon>
        <taxon>Papilionoidea</taxon>
        <taxon>Nymphalidae</taxon>
        <taxon>Satyrinae</taxon>
        <taxon>Satyrini</taxon>
        <taxon>Parargina</taxon>
        <taxon>Pararge</taxon>
    </lineage>
</organism>
<reference evidence="1" key="1">
    <citation type="submission" date="2022-03" db="EMBL/GenBank/DDBJ databases">
        <authorList>
            <person name="Lindestad O."/>
        </authorList>
    </citation>
    <scope>NUCLEOTIDE SEQUENCE</scope>
</reference>
<name>A0A8S4RI69_9NEOP</name>
<evidence type="ECO:0000313" key="1">
    <source>
        <dbReference type="EMBL" id="CAH2236156.1"/>
    </source>
</evidence>
<sequence length="269" mass="31219">MLKQMPETYPLLATLEEAIKELRGNNVDDGNNLQLKDGREDTIMKKNEDIEDLSLCNAEAKLQGSDNDKGEDINTLQENDEEYKNNLHVNTNNYVGYLERENVDLKTKYEHLKKKTLLREKELLSRIQEYAGAHKQACSSSEVSNGQKGENNKSIEPTLYATEEPVPPKIDQSLKKFTIKNKESSEIKSTHKTKVVDQMIMEQAERRCMEVSHGPEVNAPAPENIKQITREKRQQLHDLRRDIENGLGIPKFVISRHYHYHHYHYHHFL</sequence>
<gene>
    <name evidence="1" type="primary">jg17669</name>
    <name evidence="1" type="ORF">PAEG_LOCUS13636</name>
</gene>
<dbReference type="AlphaFoldDB" id="A0A8S4RI69"/>
<protein>
    <submittedName>
        <fullName evidence="1">Jg17669 protein</fullName>
    </submittedName>
</protein>
<accession>A0A8S4RI69</accession>
<keyword evidence="2" id="KW-1185">Reference proteome</keyword>
<comment type="caution">
    <text evidence="1">The sequence shown here is derived from an EMBL/GenBank/DDBJ whole genome shotgun (WGS) entry which is preliminary data.</text>
</comment>